<sequence length="344" mass="37348">MADLPVLARLMIGTEGRHNKGVMSQQQHQAGPPYAPKTAGVGGLPTIIPDVPISAVFLALYVAFAAANMTIYQVNGRRGHKFIPSVALFGLCMARITTLVLRIAWATHQTNIRLSIAANIFVNAGILVVYVLNIIFAQRILRAKQPRLGWSTALRVIYRILYVGVAAALIMVITAVTLSVYSLNAYTLQACRDVQLASGLYLLVITTLPVFILAAAYLLPRSHAEETFGAGSMKSKALIVLVVSCLCILNSGFKSGTAWMPPRPSNDPAWYHGKAPFYVFNFTVEIIILCILTPLRIDKRFYIPDGSKEPGNYSGGRVGSSDGSVREVTAEKEPRPNDTSSTLV</sequence>
<accession>A0ACB9YWF3</accession>
<protein>
    <submittedName>
        <fullName evidence="1">Uncharacterized protein</fullName>
    </submittedName>
</protein>
<name>A0ACB9YWF3_9PEZI</name>
<evidence type="ECO:0000313" key="2">
    <source>
        <dbReference type="Proteomes" id="UP001497700"/>
    </source>
</evidence>
<dbReference type="EMBL" id="MU393497">
    <property type="protein sequence ID" value="KAI4863770.1"/>
    <property type="molecule type" value="Genomic_DNA"/>
</dbReference>
<keyword evidence="2" id="KW-1185">Reference proteome</keyword>
<dbReference type="Proteomes" id="UP001497700">
    <property type="component" value="Unassembled WGS sequence"/>
</dbReference>
<reference evidence="1 2" key="1">
    <citation type="journal article" date="2022" name="New Phytol.">
        <title>Ecological generalism drives hyperdiversity of secondary metabolite gene clusters in xylarialean endophytes.</title>
        <authorList>
            <person name="Franco M.E.E."/>
            <person name="Wisecaver J.H."/>
            <person name="Arnold A.E."/>
            <person name="Ju Y.M."/>
            <person name="Slot J.C."/>
            <person name="Ahrendt S."/>
            <person name="Moore L.P."/>
            <person name="Eastman K.E."/>
            <person name="Scott K."/>
            <person name="Konkel Z."/>
            <person name="Mondo S.J."/>
            <person name="Kuo A."/>
            <person name="Hayes R.D."/>
            <person name="Haridas S."/>
            <person name="Andreopoulos B."/>
            <person name="Riley R."/>
            <person name="LaButti K."/>
            <person name="Pangilinan J."/>
            <person name="Lipzen A."/>
            <person name="Amirebrahimi M."/>
            <person name="Yan J."/>
            <person name="Adam C."/>
            <person name="Keymanesh K."/>
            <person name="Ng V."/>
            <person name="Louie K."/>
            <person name="Northen T."/>
            <person name="Drula E."/>
            <person name="Henrissat B."/>
            <person name="Hsieh H.M."/>
            <person name="Youens-Clark K."/>
            <person name="Lutzoni F."/>
            <person name="Miadlikowska J."/>
            <person name="Eastwood D.C."/>
            <person name="Hamelin R.C."/>
            <person name="Grigoriev I.V."/>
            <person name="U'Ren J.M."/>
        </authorList>
    </citation>
    <scope>NUCLEOTIDE SEQUENCE [LARGE SCALE GENOMIC DNA]</scope>
    <source>
        <strain evidence="1 2">CBS 119005</strain>
    </source>
</reference>
<gene>
    <name evidence="1" type="ORF">F4820DRAFT_459249</name>
</gene>
<evidence type="ECO:0000313" key="1">
    <source>
        <dbReference type="EMBL" id="KAI4863770.1"/>
    </source>
</evidence>
<comment type="caution">
    <text evidence="1">The sequence shown here is derived from an EMBL/GenBank/DDBJ whole genome shotgun (WGS) entry which is preliminary data.</text>
</comment>
<proteinExistence type="predicted"/>
<organism evidence="1 2">
    <name type="scientific">Hypoxylon rubiginosum</name>
    <dbReference type="NCBI Taxonomy" id="110542"/>
    <lineage>
        <taxon>Eukaryota</taxon>
        <taxon>Fungi</taxon>
        <taxon>Dikarya</taxon>
        <taxon>Ascomycota</taxon>
        <taxon>Pezizomycotina</taxon>
        <taxon>Sordariomycetes</taxon>
        <taxon>Xylariomycetidae</taxon>
        <taxon>Xylariales</taxon>
        <taxon>Hypoxylaceae</taxon>
        <taxon>Hypoxylon</taxon>
    </lineage>
</organism>